<dbReference type="InterPro" id="IPR029052">
    <property type="entry name" value="Metallo-depent_PP-like"/>
</dbReference>
<proteinExistence type="predicted"/>
<reference evidence="1" key="1">
    <citation type="journal article" date="2021" name="Proc. Natl. Acad. Sci. U.S.A.">
        <title>A Catalog of Tens of Thousands of Viruses from Human Metagenomes Reveals Hidden Associations with Chronic Diseases.</title>
        <authorList>
            <person name="Tisza M.J."/>
            <person name="Buck C.B."/>
        </authorList>
    </citation>
    <scope>NUCLEOTIDE SEQUENCE</scope>
    <source>
        <strain evidence="1">CtYh54</strain>
    </source>
</reference>
<protein>
    <submittedName>
        <fullName evidence="1">Metallophosphatase domain protein</fullName>
    </submittedName>
</protein>
<dbReference type="EMBL" id="BK014884">
    <property type="protein sequence ID" value="DAD80410.1"/>
    <property type="molecule type" value="Genomic_DNA"/>
</dbReference>
<name>A0A8S5MDU6_9CAUD</name>
<sequence>MTDNMKTYYTSDLHFAHENLYARGVRDFSCPEECEELIRNNFNAIIRPKDKLYILGDLALNANYDALAEYLASLNGLKIVILGNHDNPKTLEKLKQDGIIANWHYWKGCHDHGIPVFMTHFVPLEAHVGPEPRLHLHGHVHGTLKGLVTCPLLYDVGVDANDYKPFSLDQLNLEEINNIRLGHVDCPYKDKGMLCSVCSKFIHRV</sequence>
<dbReference type="SUPFAM" id="SSF56300">
    <property type="entry name" value="Metallo-dependent phosphatases"/>
    <property type="match status" value="1"/>
</dbReference>
<evidence type="ECO:0000313" key="1">
    <source>
        <dbReference type="EMBL" id="DAD80410.1"/>
    </source>
</evidence>
<organism evidence="1">
    <name type="scientific">Siphoviridae sp. ctYh54</name>
    <dbReference type="NCBI Taxonomy" id="2826379"/>
    <lineage>
        <taxon>Viruses</taxon>
        <taxon>Duplodnaviria</taxon>
        <taxon>Heunggongvirae</taxon>
        <taxon>Uroviricota</taxon>
        <taxon>Caudoviricetes</taxon>
    </lineage>
</organism>
<accession>A0A8S5MDU6</accession>
<dbReference type="Gene3D" id="3.60.21.10">
    <property type="match status" value="1"/>
</dbReference>